<reference evidence="2 3" key="1">
    <citation type="submission" date="2024-10" db="EMBL/GenBank/DDBJ databases">
        <title>The Natural Products Discovery Center: Release of the First 8490 Sequenced Strains for Exploring Actinobacteria Biosynthetic Diversity.</title>
        <authorList>
            <person name="Kalkreuter E."/>
            <person name="Kautsar S.A."/>
            <person name="Yang D."/>
            <person name="Bader C.D."/>
            <person name="Teijaro C.N."/>
            <person name="Fluegel L."/>
            <person name="Davis C.M."/>
            <person name="Simpson J.R."/>
            <person name="Lauterbach L."/>
            <person name="Steele A.D."/>
            <person name="Gui C."/>
            <person name="Meng S."/>
            <person name="Li G."/>
            <person name="Viehrig K."/>
            <person name="Ye F."/>
            <person name="Su P."/>
            <person name="Kiefer A.F."/>
            <person name="Nichols A."/>
            <person name="Cepeda A.J."/>
            <person name="Yan W."/>
            <person name="Fan B."/>
            <person name="Jiang Y."/>
            <person name="Adhikari A."/>
            <person name="Zheng C.-J."/>
            <person name="Schuster L."/>
            <person name="Cowan T.M."/>
            <person name="Smanski M.J."/>
            <person name="Chevrette M.G."/>
            <person name="De Carvalho L.P.S."/>
            <person name="Shen B."/>
        </authorList>
    </citation>
    <scope>NUCLEOTIDE SEQUENCE [LARGE SCALE GENOMIC DNA]</scope>
    <source>
        <strain evidence="2 3">NPDC018013</strain>
    </source>
</reference>
<accession>A0ABW7RKU2</accession>
<protein>
    <recommendedName>
        <fullName evidence="4">Tetratricopeptide repeat protein</fullName>
    </recommendedName>
</protein>
<dbReference type="RefSeq" id="WP_397675670.1">
    <property type="nucleotide sequence ID" value="NZ_JBIRGH010000026.1"/>
</dbReference>
<dbReference type="EMBL" id="JBIRGH010000026">
    <property type="protein sequence ID" value="MFH8588707.1"/>
    <property type="molecule type" value="Genomic_DNA"/>
</dbReference>
<gene>
    <name evidence="2" type="ORF">ACH4GP_30690</name>
</gene>
<evidence type="ECO:0000256" key="1">
    <source>
        <dbReference type="SAM" id="MobiDB-lite"/>
    </source>
</evidence>
<comment type="caution">
    <text evidence="2">The sequence shown here is derived from an EMBL/GenBank/DDBJ whole genome shotgun (WGS) entry which is preliminary data.</text>
</comment>
<name>A0ABW7RKU2_9ACTN</name>
<evidence type="ECO:0008006" key="4">
    <source>
        <dbReference type="Google" id="ProtNLM"/>
    </source>
</evidence>
<sequence length="629" mass="69201">MLFFGAHNECDNWRSRLPHQESRLPETLLKVPAPGYRTFGALDCLLDAVLPIARREAPELVRDYEGVLSLFTDRADENALGRLVPLAESAALGTTRRISRESHESAKIIDEVARFLALLPVHTSTYASGALLVAPGLEYWDRPSLRVLYRAALLADEDAPLTVIGLCGPSLLPKGSSSADSVQQRMGALRSRFFGNLAERDGVFPVYSESATPTLAEFPCEPIGMDPSEDGEELLRSIGEALSFQNFERVLLLAESITRSASGELAVHIQRLSAISEAQSGELDSARERLSDALNSADNPVVYAHLRYLLGLISTKRFYSLEEARQHYATGKEAVQDLVEIDPEARVEYAWLLNGEALVSVMQARTAKDQEIRTALHEDAFSKAFDAFRLVQNDRGISAFYLRHNLAANITFLLEITSRVPEARKFWQRVMEAPSRAESKEFILPYRLRTGLLLHKEGDNTEAMRALEDSLDAARELGDGFYEERVLASLGYVAATTGRMERACAAFTDGMALATRLRDPQAQQVHASGLLWLAARGASIPGGAWLQHVHAWPQDVRERLANALAEGTLGQTLADLGLQLQVPGPKLPPHIPFVDLEDAPKQDLNRLLVGADGQGAPTSQQQPKERVGV</sequence>
<keyword evidence="3" id="KW-1185">Reference proteome</keyword>
<dbReference type="SUPFAM" id="SSF48452">
    <property type="entry name" value="TPR-like"/>
    <property type="match status" value="1"/>
</dbReference>
<evidence type="ECO:0000313" key="3">
    <source>
        <dbReference type="Proteomes" id="UP001610990"/>
    </source>
</evidence>
<dbReference type="Gene3D" id="1.25.40.10">
    <property type="entry name" value="Tetratricopeptide repeat domain"/>
    <property type="match status" value="1"/>
</dbReference>
<feature type="region of interest" description="Disordered" evidence="1">
    <location>
        <begin position="610"/>
        <end position="629"/>
    </location>
</feature>
<proteinExistence type="predicted"/>
<organism evidence="2 3">
    <name type="scientific">Streptomyces celluloflavus</name>
    <dbReference type="NCBI Taxonomy" id="58344"/>
    <lineage>
        <taxon>Bacteria</taxon>
        <taxon>Bacillati</taxon>
        <taxon>Actinomycetota</taxon>
        <taxon>Actinomycetes</taxon>
        <taxon>Kitasatosporales</taxon>
        <taxon>Streptomycetaceae</taxon>
        <taxon>Streptomyces</taxon>
    </lineage>
</organism>
<dbReference type="InterPro" id="IPR011990">
    <property type="entry name" value="TPR-like_helical_dom_sf"/>
</dbReference>
<evidence type="ECO:0000313" key="2">
    <source>
        <dbReference type="EMBL" id="MFH8588707.1"/>
    </source>
</evidence>
<dbReference type="Proteomes" id="UP001610990">
    <property type="component" value="Unassembled WGS sequence"/>
</dbReference>